<accession>X0YNA9</accession>
<evidence type="ECO:0000256" key="1">
    <source>
        <dbReference type="SAM" id="Phobius"/>
    </source>
</evidence>
<keyword evidence="1" id="KW-0472">Membrane</keyword>
<keyword evidence="1" id="KW-1133">Transmembrane helix</keyword>
<feature type="domain" description="Metal-dependent phosphohydrolase 7TM extracellular" evidence="2">
    <location>
        <begin position="54"/>
        <end position="189"/>
    </location>
</feature>
<protein>
    <recommendedName>
        <fullName evidence="2">Metal-dependent phosphohydrolase 7TM extracellular domain-containing protein</fullName>
    </recommendedName>
</protein>
<evidence type="ECO:0000313" key="3">
    <source>
        <dbReference type="EMBL" id="GAG48427.1"/>
    </source>
</evidence>
<dbReference type="AlphaFoldDB" id="X0YNA9"/>
<dbReference type="InterPro" id="IPR011624">
    <property type="entry name" value="Metal-dep_PHydrolase_7TM_extra"/>
</dbReference>
<name>X0YNA9_9ZZZZ</name>
<feature type="non-terminal residue" evidence="3">
    <location>
        <position position="1"/>
    </location>
</feature>
<reference evidence="3" key="1">
    <citation type="journal article" date="2014" name="Front. Microbiol.">
        <title>High frequency of phylogenetically diverse reductive dehalogenase-homologous genes in deep subseafloor sedimentary metagenomes.</title>
        <authorList>
            <person name="Kawai M."/>
            <person name="Futagami T."/>
            <person name="Toyoda A."/>
            <person name="Takaki Y."/>
            <person name="Nishi S."/>
            <person name="Hori S."/>
            <person name="Arai W."/>
            <person name="Tsubouchi T."/>
            <person name="Morono Y."/>
            <person name="Uchiyama I."/>
            <person name="Ito T."/>
            <person name="Fujiyama A."/>
            <person name="Inagaki F."/>
            <person name="Takami H."/>
        </authorList>
    </citation>
    <scope>NUCLEOTIDE SEQUENCE</scope>
    <source>
        <strain evidence="3">Expedition CK06-06</strain>
    </source>
</reference>
<evidence type="ECO:0000259" key="2">
    <source>
        <dbReference type="Pfam" id="PF07697"/>
    </source>
</evidence>
<gene>
    <name evidence="3" type="ORF">S01H1_77033</name>
</gene>
<proteinExistence type="predicted"/>
<organism evidence="3">
    <name type="scientific">marine sediment metagenome</name>
    <dbReference type="NCBI Taxonomy" id="412755"/>
    <lineage>
        <taxon>unclassified sequences</taxon>
        <taxon>metagenomes</taxon>
        <taxon>ecological metagenomes</taxon>
    </lineage>
</organism>
<sequence>KKDDTVFAKKKRTWDFTESLKKQLPFIAIILSVIILTNAMFTREKIEETIEFPKVGEITTRQYIAPFTFKIKKDPEELAKERAEARAKVLPVLEYDYDQTDQLFNKLDNFIKNIRLLRSKKARTSAKQVVRRLLHRELSDYTIEKFINSEIRTDVIKLIIDEILDNGVVDVLFARDEKELSSFLIKHQINSKKHVFYQGDFVQIKRDNETFNVALKDLFLNEHIPERFRKQFNK</sequence>
<keyword evidence="1" id="KW-0812">Transmembrane</keyword>
<dbReference type="Pfam" id="PF07697">
    <property type="entry name" value="7TMR-HDED"/>
    <property type="match status" value="1"/>
</dbReference>
<dbReference type="EMBL" id="BARS01051755">
    <property type="protein sequence ID" value="GAG48427.1"/>
    <property type="molecule type" value="Genomic_DNA"/>
</dbReference>
<feature type="non-terminal residue" evidence="3">
    <location>
        <position position="234"/>
    </location>
</feature>
<feature type="transmembrane region" description="Helical" evidence="1">
    <location>
        <begin position="24"/>
        <end position="41"/>
    </location>
</feature>
<comment type="caution">
    <text evidence="3">The sequence shown here is derived from an EMBL/GenBank/DDBJ whole genome shotgun (WGS) entry which is preliminary data.</text>
</comment>